<dbReference type="PROSITE" id="PS51999">
    <property type="entry name" value="ZF_GRF"/>
    <property type="match status" value="1"/>
</dbReference>
<accession>A0ABU6Q214</accession>
<feature type="transmembrane region" description="Helical" evidence="6">
    <location>
        <begin position="140"/>
        <end position="157"/>
    </location>
</feature>
<evidence type="ECO:0000259" key="7">
    <source>
        <dbReference type="PROSITE" id="PS51999"/>
    </source>
</evidence>
<keyword evidence="6" id="KW-1133">Transmembrane helix</keyword>
<protein>
    <recommendedName>
        <fullName evidence="7">GRF-type domain-containing protein</fullName>
    </recommendedName>
</protein>
<dbReference type="InterPro" id="IPR010666">
    <property type="entry name" value="Znf_GRF"/>
</dbReference>
<sequence length="159" mass="17539">MDEIGMEEQLCASIGDQSWNGTAGSGRSSNGGAGSKRKKKFHAPICNCGMYAILFQSSTNSNPNKLFFGCSNFKKSTPHCRYFAWLDDFVSSFCVNEDAKTCQVMEPVKRLEEKMAALERIVLERNKGGKGKAAYFGGRLAYFLLGIAFTLCVLAMLKF</sequence>
<reference evidence="8 9" key="1">
    <citation type="journal article" date="2023" name="Plants (Basel)">
        <title>Bridging the Gap: Combining Genomics and Transcriptomics Approaches to Understand Stylosanthes scabra, an Orphan Legume from the Brazilian Caatinga.</title>
        <authorList>
            <person name="Ferreira-Neto J.R.C."/>
            <person name="da Silva M.D."/>
            <person name="Binneck E."/>
            <person name="de Melo N.F."/>
            <person name="da Silva R.H."/>
            <person name="de Melo A.L.T.M."/>
            <person name="Pandolfi V."/>
            <person name="Bustamante F.O."/>
            <person name="Brasileiro-Vidal A.C."/>
            <person name="Benko-Iseppon A.M."/>
        </authorList>
    </citation>
    <scope>NUCLEOTIDE SEQUENCE [LARGE SCALE GENOMIC DNA]</scope>
    <source>
        <tissue evidence="8">Leaves</tissue>
    </source>
</reference>
<dbReference type="PANTHER" id="PTHR33248">
    <property type="entry name" value="ZINC ION-BINDING PROTEIN"/>
    <property type="match status" value="1"/>
</dbReference>
<dbReference type="Proteomes" id="UP001341840">
    <property type="component" value="Unassembled WGS sequence"/>
</dbReference>
<keyword evidence="3" id="KW-0862">Zinc</keyword>
<evidence type="ECO:0000313" key="9">
    <source>
        <dbReference type="Proteomes" id="UP001341840"/>
    </source>
</evidence>
<keyword evidence="6" id="KW-0812">Transmembrane</keyword>
<evidence type="ECO:0000256" key="3">
    <source>
        <dbReference type="ARBA" id="ARBA00022833"/>
    </source>
</evidence>
<organism evidence="8 9">
    <name type="scientific">Stylosanthes scabra</name>
    <dbReference type="NCBI Taxonomy" id="79078"/>
    <lineage>
        <taxon>Eukaryota</taxon>
        <taxon>Viridiplantae</taxon>
        <taxon>Streptophyta</taxon>
        <taxon>Embryophyta</taxon>
        <taxon>Tracheophyta</taxon>
        <taxon>Spermatophyta</taxon>
        <taxon>Magnoliopsida</taxon>
        <taxon>eudicotyledons</taxon>
        <taxon>Gunneridae</taxon>
        <taxon>Pentapetalae</taxon>
        <taxon>rosids</taxon>
        <taxon>fabids</taxon>
        <taxon>Fabales</taxon>
        <taxon>Fabaceae</taxon>
        <taxon>Papilionoideae</taxon>
        <taxon>50 kb inversion clade</taxon>
        <taxon>dalbergioids sensu lato</taxon>
        <taxon>Dalbergieae</taxon>
        <taxon>Pterocarpus clade</taxon>
        <taxon>Stylosanthes</taxon>
    </lineage>
</organism>
<evidence type="ECO:0000256" key="2">
    <source>
        <dbReference type="ARBA" id="ARBA00022771"/>
    </source>
</evidence>
<keyword evidence="6" id="KW-0472">Membrane</keyword>
<feature type="domain" description="GRF-type" evidence="7">
    <location>
        <begin position="46"/>
        <end position="89"/>
    </location>
</feature>
<evidence type="ECO:0000256" key="6">
    <source>
        <dbReference type="SAM" id="Phobius"/>
    </source>
</evidence>
<feature type="region of interest" description="Disordered" evidence="5">
    <location>
        <begin position="16"/>
        <end position="37"/>
    </location>
</feature>
<keyword evidence="9" id="KW-1185">Reference proteome</keyword>
<keyword evidence="1" id="KW-0479">Metal-binding</keyword>
<evidence type="ECO:0000256" key="4">
    <source>
        <dbReference type="PROSITE-ProRule" id="PRU01343"/>
    </source>
</evidence>
<evidence type="ECO:0000256" key="5">
    <source>
        <dbReference type="SAM" id="MobiDB-lite"/>
    </source>
</evidence>
<comment type="caution">
    <text evidence="8">The sequence shown here is derived from an EMBL/GenBank/DDBJ whole genome shotgun (WGS) entry which is preliminary data.</text>
</comment>
<evidence type="ECO:0000313" key="8">
    <source>
        <dbReference type="EMBL" id="MED6105955.1"/>
    </source>
</evidence>
<proteinExistence type="predicted"/>
<name>A0ABU6Q214_9FABA</name>
<dbReference type="EMBL" id="JASCZI010000001">
    <property type="protein sequence ID" value="MED6105955.1"/>
    <property type="molecule type" value="Genomic_DNA"/>
</dbReference>
<keyword evidence="2 4" id="KW-0863">Zinc-finger</keyword>
<gene>
    <name evidence="8" type="ORF">PIB30_000077</name>
</gene>
<evidence type="ECO:0000256" key="1">
    <source>
        <dbReference type="ARBA" id="ARBA00022723"/>
    </source>
</evidence>